<feature type="transmembrane region" description="Helical" evidence="1">
    <location>
        <begin position="198"/>
        <end position="215"/>
    </location>
</feature>
<feature type="transmembrane region" description="Helical" evidence="1">
    <location>
        <begin position="61"/>
        <end position="78"/>
    </location>
</feature>
<evidence type="ECO:0000313" key="3">
    <source>
        <dbReference type="Proteomes" id="UP001221208"/>
    </source>
</evidence>
<evidence type="ECO:0000256" key="1">
    <source>
        <dbReference type="SAM" id="Phobius"/>
    </source>
</evidence>
<reference evidence="2 3" key="1">
    <citation type="submission" date="2022-10" db="EMBL/GenBank/DDBJ databases">
        <title>Janthinobacterium sp. hw3 Genome sequencing.</title>
        <authorList>
            <person name="Park S."/>
        </authorList>
    </citation>
    <scope>NUCLEOTIDE SEQUENCE [LARGE SCALE GENOMIC DNA]</scope>
    <source>
        <strain evidence="3">hw3</strain>
    </source>
</reference>
<feature type="transmembrane region" description="Helical" evidence="1">
    <location>
        <begin position="463"/>
        <end position="483"/>
    </location>
</feature>
<feature type="transmembrane region" description="Helical" evidence="1">
    <location>
        <begin position="489"/>
        <end position="506"/>
    </location>
</feature>
<dbReference type="RefSeq" id="WP_273670277.1">
    <property type="nucleotide sequence ID" value="NZ_JAQQXR010000002.1"/>
</dbReference>
<proteinExistence type="predicted"/>
<keyword evidence="3" id="KW-1185">Reference proteome</keyword>
<accession>A0ABT5JY16</accession>
<dbReference type="Proteomes" id="UP001221208">
    <property type="component" value="Unassembled WGS sequence"/>
</dbReference>
<keyword evidence="1" id="KW-0472">Membrane</keyword>
<feature type="transmembrane region" description="Helical" evidence="1">
    <location>
        <begin position="421"/>
        <end position="443"/>
    </location>
</feature>
<comment type="caution">
    <text evidence="2">The sequence shown here is derived from an EMBL/GenBank/DDBJ whole genome shotgun (WGS) entry which is preliminary data.</text>
</comment>
<dbReference type="EMBL" id="JAQQXR010000002">
    <property type="protein sequence ID" value="MDC8757607.1"/>
    <property type="molecule type" value="Genomic_DNA"/>
</dbReference>
<feature type="transmembrane region" description="Helical" evidence="1">
    <location>
        <begin position="145"/>
        <end position="165"/>
    </location>
</feature>
<feature type="transmembrane region" description="Helical" evidence="1">
    <location>
        <begin position="108"/>
        <end position="124"/>
    </location>
</feature>
<feature type="transmembrane region" description="Helical" evidence="1">
    <location>
        <begin position="311"/>
        <end position="329"/>
    </location>
</feature>
<keyword evidence="1" id="KW-0812">Transmembrane</keyword>
<name>A0ABT5JY16_9BURK</name>
<feature type="transmembrane region" description="Helical" evidence="1">
    <location>
        <begin position="262"/>
        <end position="282"/>
    </location>
</feature>
<organism evidence="2 3">
    <name type="scientific">Janthinobacterium fluminis</name>
    <dbReference type="NCBI Taxonomy" id="2987524"/>
    <lineage>
        <taxon>Bacteria</taxon>
        <taxon>Pseudomonadati</taxon>
        <taxon>Pseudomonadota</taxon>
        <taxon>Betaproteobacteria</taxon>
        <taxon>Burkholderiales</taxon>
        <taxon>Oxalobacteraceae</taxon>
        <taxon>Janthinobacterium</taxon>
    </lineage>
</organism>
<feature type="transmembrane region" description="Helical" evidence="1">
    <location>
        <begin position="83"/>
        <end position="102"/>
    </location>
</feature>
<feature type="transmembrane region" description="Helical" evidence="1">
    <location>
        <begin position="34"/>
        <end position="55"/>
    </location>
</feature>
<feature type="transmembrane region" description="Helical" evidence="1">
    <location>
        <begin position="221"/>
        <end position="250"/>
    </location>
</feature>
<gene>
    <name evidence="2" type="ORF">OIK44_08415</name>
</gene>
<feature type="transmembrane region" description="Helical" evidence="1">
    <location>
        <begin position="171"/>
        <end position="191"/>
    </location>
</feature>
<evidence type="ECO:0000313" key="2">
    <source>
        <dbReference type="EMBL" id="MDC8757607.1"/>
    </source>
</evidence>
<sequence length="534" mass="58124">MNLLQKKLAAYAPPLGRLPAPGSLLRRLPRRPRFSLVLGVLAALLLAAFLGAVIALGSNQLTIVLAGVLIVVPVIFLVSTKDLLPLLFVYLLLVQGIGGSFFHLRLTTWMGSGFAFFFLCRTLMELSNFQRLRQTRARTGTGSGYVLAAAALYLLFFFFGLAIGHATTAQVISALRFGVPMFGVLLAMYSFELSQARINLLWTLILVACVCQVPVATYQHFFMMAVIGWDAVVGTFGIGMSPVLVLFSIISMTYAIARWMRGLMPVWLLAAILLVGMVNILLGEVKAVLFWLPLSFFLIMRKRVLKNVFAFLAYGFFLFVFVVGTFLAYKALYWGESGTSGNTLEEKLNHTGGYFFDPHEIKYSNGEISRGASLYLWYKDPVPGVLERLVGYGPGASATSDGTGMGVVAARYRPLRVNATALAALLWDVGILGTLSFAAMLLYGIVAARRYLARGQGTPEQDAIIDTSLVTLVLLMSTLIYNRNLVDELSVQLLCFFCLGCIVQLSRFGAAAAPAAATPARAGAGAVMKQTEYV</sequence>
<keyword evidence="1" id="KW-1133">Transmembrane helix</keyword>
<protein>
    <submittedName>
        <fullName evidence="2">Uncharacterized protein</fullName>
    </submittedName>
</protein>